<name>A0AAD9RQC5_9HYME</name>
<dbReference type="Proteomes" id="UP001258017">
    <property type="component" value="Unassembled WGS sequence"/>
</dbReference>
<dbReference type="PANTHER" id="PTHR23167">
    <property type="entry name" value="CALPONIN HOMOLOGY DOMAIN-CONTAINING PROTEIN DDB_G0272472-RELATED"/>
    <property type="match status" value="1"/>
</dbReference>
<dbReference type="Pfam" id="PF12130">
    <property type="entry name" value="bMERB_dom"/>
    <property type="match status" value="1"/>
</dbReference>
<keyword evidence="1" id="KW-0175">Coiled coil</keyword>
<dbReference type="EMBL" id="JAIFRP010000029">
    <property type="protein sequence ID" value="KAK2583843.1"/>
    <property type="molecule type" value="Genomic_DNA"/>
</dbReference>
<protein>
    <recommendedName>
        <fullName evidence="2">BMERB domain-containing protein</fullName>
    </recommendedName>
</protein>
<feature type="domain" description="BMERB" evidence="2">
    <location>
        <begin position="94"/>
        <end position="243"/>
    </location>
</feature>
<dbReference type="InterPro" id="IPR050540">
    <property type="entry name" value="F-actin_Monoox_Mical"/>
</dbReference>
<organism evidence="3 4">
    <name type="scientific">Odynerus spinipes</name>
    <dbReference type="NCBI Taxonomy" id="1348599"/>
    <lineage>
        <taxon>Eukaryota</taxon>
        <taxon>Metazoa</taxon>
        <taxon>Ecdysozoa</taxon>
        <taxon>Arthropoda</taxon>
        <taxon>Hexapoda</taxon>
        <taxon>Insecta</taxon>
        <taxon>Pterygota</taxon>
        <taxon>Neoptera</taxon>
        <taxon>Endopterygota</taxon>
        <taxon>Hymenoptera</taxon>
        <taxon>Apocrita</taxon>
        <taxon>Aculeata</taxon>
        <taxon>Vespoidea</taxon>
        <taxon>Vespidae</taxon>
        <taxon>Eumeninae</taxon>
        <taxon>Odynerus</taxon>
    </lineage>
</organism>
<gene>
    <name evidence="3" type="ORF">KPH14_001128</name>
</gene>
<keyword evidence="4" id="KW-1185">Reference proteome</keyword>
<reference evidence="3" key="1">
    <citation type="submission" date="2021-08" db="EMBL/GenBank/DDBJ databases">
        <authorList>
            <person name="Misof B."/>
            <person name="Oliver O."/>
            <person name="Podsiadlowski L."/>
            <person name="Donath A."/>
            <person name="Peters R."/>
            <person name="Mayer C."/>
            <person name="Rust J."/>
            <person name="Gunkel S."/>
            <person name="Lesny P."/>
            <person name="Martin S."/>
            <person name="Oeyen J.P."/>
            <person name="Petersen M."/>
            <person name="Panagiotis P."/>
            <person name="Wilbrandt J."/>
            <person name="Tanja T."/>
        </authorList>
    </citation>
    <scope>NUCLEOTIDE SEQUENCE</scope>
    <source>
        <strain evidence="3">GBR_01_08_01A</strain>
        <tissue evidence="3">Thorax + abdomen</tissue>
    </source>
</reference>
<evidence type="ECO:0000313" key="4">
    <source>
        <dbReference type="Proteomes" id="UP001258017"/>
    </source>
</evidence>
<accession>A0AAD9RQC5</accession>
<comment type="caution">
    <text evidence="3">The sequence shown here is derived from an EMBL/GenBank/DDBJ whole genome shotgun (WGS) entry which is preliminary data.</text>
</comment>
<dbReference type="AlphaFoldDB" id="A0AAD9RQC5"/>
<reference evidence="3" key="2">
    <citation type="journal article" date="2023" name="Commun. Biol.">
        <title>Intrasexual cuticular hydrocarbon dimorphism in a wasp sheds light on hydrocarbon biosynthesis genes in Hymenoptera.</title>
        <authorList>
            <person name="Moris V.C."/>
            <person name="Podsiadlowski L."/>
            <person name="Martin S."/>
            <person name="Oeyen J.P."/>
            <person name="Donath A."/>
            <person name="Petersen M."/>
            <person name="Wilbrandt J."/>
            <person name="Misof B."/>
            <person name="Liedtke D."/>
            <person name="Thamm M."/>
            <person name="Scheiner R."/>
            <person name="Schmitt T."/>
            <person name="Niehuis O."/>
        </authorList>
    </citation>
    <scope>NUCLEOTIDE SEQUENCE</scope>
    <source>
        <strain evidence="3">GBR_01_08_01A</strain>
    </source>
</reference>
<feature type="coiled-coil region" evidence="1">
    <location>
        <begin position="217"/>
        <end position="247"/>
    </location>
</feature>
<evidence type="ECO:0000259" key="2">
    <source>
        <dbReference type="PROSITE" id="PS51848"/>
    </source>
</evidence>
<dbReference type="PANTHER" id="PTHR23167:SF54">
    <property type="entry name" value="[F-ACTIN]-MONOOXYGENASE MICAL"/>
    <property type="match status" value="1"/>
</dbReference>
<evidence type="ECO:0000256" key="1">
    <source>
        <dbReference type="SAM" id="Coils"/>
    </source>
</evidence>
<proteinExistence type="predicted"/>
<evidence type="ECO:0000313" key="3">
    <source>
        <dbReference type="EMBL" id="KAK2583843.1"/>
    </source>
</evidence>
<sequence length="264" mass="30450">MQIDKVASTKLKARPKSVCESMLVGNYLNENSPVIPPPPLDYTNITTHVSDDSLSEDDTKTTALSTSQVQKATVTEGSCNSISRKTKTVKKIARQAQLKRLRMAQEIQRKLEETEVKQRELESRGVSVEKALRGEGDCSDREEADLLREWFDLMKERTELRRYEKELLVRAQEVQLEDRHERLQQELRERLADDDEKKTSADVEKEGEILTEMLEIVAKRDSLIALLEEERQRYQDEDRDLEAQMLAKGLRLIPMKKVGSKYSV</sequence>
<dbReference type="SMART" id="SM01203">
    <property type="entry name" value="DUF3585"/>
    <property type="match status" value="1"/>
</dbReference>
<dbReference type="InterPro" id="IPR022735">
    <property type="entry name" value="bMERB_dom"/>
</dbReference>
<dbReference type="PROSITE" id="PS51848">
    <property type="entry name" value="BMERB"/>
    <property type="match status" value="1"/>
</dbReference>